<feature type="compositionally biased region" description="Basic and acidic residues" evidence="1">
    <location>
        <begin position="144"/>
        <end position="161"/>
    </location>
</feature>
<accession>A0A834WIX2</accession>
<dbReference type="Proteomes" id="UP000634136">
    <property type="component" value="Unassembled WGS sequence"/>
</dbReference>
<protein>
    <submittedName>
        <fullName evidence="2">Uncharacterized protein</fullName>
    </submittedName>
</protein>
<dbReference type="AlphaFoldDB" id="A0A834WIX2"/>
<comment type="caution">
    <text evidence="2">The sequence shown here is derived from an EMBL/GenBank/DDBJ whole genome shotgun (WGS) entry which is preliminary data.</text>
</comment>
<evidence type="ECO:0000313" key="3">
    <source>
        <dbReference type="Proteomes" id="UP000634136"/>
    </source>
</evidence>
<evidence type="ECO:0000256" key="1">
    <source>
        <dbReference type="SAM" id="MobiDB-lite"/>
    </source>
</evidence>
<sequence>MATMQCQRSCYEKCETKCHSTTGQTHQAHHSTTQAQCYGQTNHNNNGHGHGQCQYQCQCKSQSQGQGHSHHNRYAIARQAQGQCFGQANHHNNNGHGHGQGHVAQGQCFGGQTHQSQSKTNSSSCHGQVGVAHNKKKPCGGSSHENKTKRSEGDVEHASPKQVVLEHERLATDLGHEQVIVLSVTFFCTIDGIVPYGAPSRRGVKLLPSPDVSLCDNRILNSFMIVDLSKGQEG</sequence>
<feature type="compositionally biased region" description="Low complexity" evidence="1">
    <location>
        <begin position="86"/>
        <end position="107"/>
    </location>
</feature>
<reference evidence="2" key="1">
    <citation type="submission" date="2020-09" db="EMBL/GenBank/DDBJ databases">
        <title>Genome-Enabled Discovery of Anthraquinone Biosynthesis in Senna tora.</title>
        <authorList>
            <person name="Kang S.-H."/>
            <person name="Pandey R.P."/>
            <person name="Lee C.-M."/>
            <person name="Sim J.-S."/>
            <person name="Jeong J.-T."/>
            <person name="Choi B.-S."/>
            <person name="Jung M."/>
            <person name="Ginzburg D."/>
            <person name="Zhao K."/>
            <person name="Won S.Y."/>
            <person name="Oh T.-J."/>
            <person name="Yu Y."/>
            <person name="Kim N.-H."/>
            <person name="Lee O.R."/>
            <person name="Lee T.-H."/>
            <person name="Bashyal P."/>
            <person name="Kim T.-S."/>
            <person name="Lee W.-H."/>
            <person name="Kawkins C."/>
            <person name="Kim C.-K."/>
            <person name="Kim J.S."/>
            <person name="Ahn B.O."/>
            <person name="Rhee S.Y."/>
            <person name="Sohng J.K."/>
        </authorList>
    </citation>
    <scope>NUCLEOTIDE SEQUENCE</scope>
    <source>
        <tissue evidence="2">Leaf</tissue>
    </source>
</reference>
<proteinExistence type="predicted"/>
<organism evidence="2 3">
    <name type="scientific">Senna tora</name>
    <dbReference type="NCBI Taxonomy" id="362788"/>
    <lineage>
        <taxon>Eukaryota</taxon>
        <taxon>Viridiplantae</taxon>
        <taxon>Streptophyta</taxon>
        <taxon>Embryophyta</taxon>
        <taxon>Tracheophyta</taxon>
        <taxon>Spermatophyta</taxon>
        <taxon>Magnoliopsida</taxon>
        <taxon>eudicotyledons</taxon>
        <taxon>Gunneridae</taxon>
        <taxon>Pentapetalae</taxon>
        <taxon>rosids</taxon>
        <taxon>fabids</taxon>
        <taxon>Fabales</taxon>
        <taxon>Fabaceae</taxon>
        <taxon>Caesalpinioideae</taxon>
        <taxon>Cassia clade</taxon>
        <taxon>Senna</taxon>
    </lineage>
</organism>
<feature type="compositionally biased region" description="Polar residues" evidence="1">
    <location>
        <begin position="110"/>
        <end position="126"/>
    </location>
</feature>
<keyword evidence="3" id="KW-1185">Reference proteome</keyword>
<dbReference type="EMBL" id="JAAIUW010000007">
    <property type="protein sequence ID" value="KAF7824482.1"/>
    <property type="molecule type" value="Genomic_DNA"/>
</dbReference>
<evidence type="ECO:0000313" key="2">
    <source>
        <dbReference type="EMBL" id="KAF7824482.1"/>
    </source>
</evidence>
<feature type="region of interest" description="Disordered" evidence="1">
    <location>
        <begin position="86"/>
        <end position="161"/>
    </location>
</feature>
<name>A0A834WIX2_9FABA</name>
<gene>
    <name evidence="2" type="ORF">G2W53_022626</name>
</gene>